<evidence type="ECO:0008006" key="4">
    <source>
        <dbReference type="Google" id="ProtNLM"/>
    </source>
</evidence>
<evidence type="ECO:0000313" key="3">
    <source>
        <dbReference type="Proteomes" id="UP000236173"/>
    </source>
</evidence>
<name>A0A2H5XB71_9BACT</name>
<dbReference type="Proteomes" id="UP000236173">
    <property type="component" value="Unassembled WGS sequence"/>
</dbReference>
<protein>
    <recommendedName>
        <fullName evidence="4">HEAT repeat domain-containing protein</fullName>
    </recommendedName>
</protein>
<comment type="caution">
    <text evidence="2">The sequence shown here is derived from an EMBL/GenBank/DDBJ whole genome shotgun (WGS) entry which is preliminary data.</text>
</comment>
<dbReference type="Pfam" id="PF03130">
    <property type="entry name" value="HEAT_PBS"/>
    <property type="match status" value="2"/>
</dbReference>
<dbReference type="Gene3D" id="2.60.120.260">
    <property type="entry name" value="Galactose-binding domain-like"/>
    <property type="match status" value="1"/>
</dbReference>
<feature type="signal peptide" evidence="1">
    <location>
        <begin position="1"/>
        <end position="18"/>
    </location>
</feature>
<dbReference type="InterPro" id="IPR011989">
    <property type="entry name" value="ARM-like"/>
</dbReference>
<dbReference type="PANTHER" id="PTHR12697:SF5">
    <property type="entry name" value="DEOXYHYPUSINE HYDROXYLASE"/>
    <property type="match status" value="1"/>
</dbReference>
<dbReference type="EMBL" id="BEHT01000010">
    <property type="protein sequence ID" value="GBC98438.1"/>
    <property type="molecule type" value="Genomic_DNA"/>
</dbReference>
<evidence type="ECO:0000313" key="2">
    <source>
        <dbReference type="EMBL" id="GBC98438.1"/>
    </source>
</evidence>
<keyword evidence="1" id="KW-0732">Signal</keyword>
<dbReference type="SMART" id="SM00567">
    <property type="entry name" value="EZ_HEAT"/>
    <property type="match status" value="8"/>
</dbReference>
<dbReference type="Gene3D" id="1.25.10.10">
    <property type="entry name" value="Leucine-rich Repeat Variant"/>
    <property type="match status" value="4"/>
</dbReference>
<accession>A0A2H5XB71</accession>
<evidence type="ECO:0000256" key="1">
    <source>
        <dbReference type="SAM" id="SignalP"/>
    </source>
</evidence>
<dbReference type="PANTHER" id="PTHR12697">
    <property type="entry name" value="PBS LYASE HEAT-LIKE PROTEIN"/>
    <property type="match status" value="1"/>
</dbReference>
<proteinExistence type="predicted"/>
<reference evidence="3" key="1">
    <citation type="submission" date="2017-09" db="EMBL/GenBank/DDBJ databases">
        <title>Metaegenomics of thermophilic ammonia-oxidizing enrichment culture.</title>
        <authorList>
            <person name="Kato S."/>
            <person name="Suzuki K."/>
        </authorList>
    </citation>
    <scope>NUCLEOTIDE SEQUENCE [LARGE SCALE GENOMIC DNA]</scope>
</reference>
<dbReference type="GO" id="GO:0016491">
    <property type="term" value="F:oxidoreductase activity"/>
    <property type="evidence" value="ECO:0007669"/>
    <property type="project" value="TreeGrafter"/>
</dbReference>
<dbReference type="Pfam" id="PF13646">
    <property type="entry name" value="HEAT_2"/>
    <property type="match status" value="2"/>
</dbReference>
<dbReference type="AlphaFoldDB" id="A0A2H5XB71"/>
<gene>
    <name evidence="2" type="ORF">HRbin17_00950</name>
</gene>
<dbReference type="InterPro" id="IPR004155">
    <property type="entry name" value="PBS_lyase_HEAT"/>
</dbReference>
<feature type="chain" id="PRO_5014130318" description="HEAT repeat domain-containing protein" evidence="1">
    <location>
        <begin position="19"/>
        <end position="691"/>
    </location>
</feature>
<dbReference type="InterPro" id="IPR016024">
    <property type="entry name" value="ARM-type_fold"/>
</dbReference>
<organism evidence="2 3">
    <name type="scientific">Candidatus Fervidibacter japonicus</name>
    <dbReference type="NCBI Taxonomy" id="2035412"/>
    <lineage>
        <taxon>Bacteria</taxon>
        <taxon>Candidatus Fervidibacterota</taxon>
        <taxon>Candidatus Fervidibacter</taxon>
    </lineage>
</organism>
<sequence>MRRWVWGTLAAWVALAAAQTPTGLPTLLQQLQSPDDAVRLQAMEKAPAWGASLVLHLPPLLTHQDWRVQRTAHLVLEMIAARTTRATPKERREVVNALLALTKPNQPLPVRKAALQALRVCGTDEAVPALAAALNDEAVRDDALAALKQIGSAAAARAIASAAANAKGDRLRALLATLGEIGRPEGVPVLLTMLQTGDAATKAVAAEALGRIGDAETVPALVSAMRQGVPTAFDALIRVGERLLQRRQISQAFNAFAQAYQLARTEHQRCAALLGLGKTNAAKALPILVGALDAPEPTVRAAALEALVAYRHPDVRRGLREMWQRANPVQRAMLLRAFVARNEPEAAHWLRQAATDPHPELRRTALELMGEVDDPTVEAILWDTATKSSDELQRVAFGSYLRLAERRARKGQTTAARTMFERALVFAEQNSLTEWRDRALNGLALIGDPQSLPLLERYLQQPNPPRPALAAAVAIAHMLAQQGNKTAAAQLARRLLTMRLPRDLSQQAAQVLVRLGEDPAALPRSQGFLVRWWLLGPLPNPDNSAFQRAFIDETATNPLALETVRVDNRLLRWREIHTTDPQGVVDLTQFFRQTEWVACYAYTEFIVDNEMDAELRLGSDDSVKVWFNGQLVHQFGGMRGLTVDEDRVRVRLQKGVNRLLLKVTQGGGGWEFCVRLVDLQGNPLPYRETTR</sequence>
<dbReference type="SUPFAM" id="SSF48371">
    <property type="entry name" value="ARM repeat"/>
    <property type="match status" value="1"/>
</dbReference>